<evidence type="ECO:0000256" key="8">
    <source>
        <dbReference type="ARBA" id="ARBA00023136"/>
    </source>
</evidence>
<proteinExistence type="inferred from homology"/>
<dbReference type="GO" id="GO:0005886">
    <property type="term" value="C:plasma membrane"/>
    <property type="evidence" value="ECO:0007669"/>
    <property type="project" value="TreeGrafter"/>
</dbReference>
<feature type="transmembrane region" description="Helical" evidence="16">
    <location>
        <begin position="53"/>
        <end position="74"/>
    </location>
</feature>
<sequence>MDRGGYSDTSYVGSMDTAIYLIVVILALFGIVMVFSSSYIATGRSALYNYNSYYFLNRQAINAGVGFFAMNFMANFNYRFLRKFTIPLYLASIALLVVTFTFGVATRGETRWLPIPLPILGTYQFQPSEFGKIGLILILALLISGRRNILQGWRGTLFCAAVTGVMALFVGIGNLSTAIIIVIIGIGMVFLASPYVMRFFIAGAAGAGGLVGYLYYMAYYAPENAAGAWRGGRFLSWLNPWENTQGYSYQIVNSLYAVASGGLFGLGIGQSRQKTLLPEAQNDYIFAIICEEFGLVGAGFVLLLFGILIWRGVYIARHAPDIYGSMIASGIVIMLMSQVVINIAVVTNTIPPTGIPLPFISYGGTSLLVCMASVGVLLNISKYARG</sequence>
<keyword evidence="17" id="KW-0132">Cell division</keyword>
<evidence type="ECO:0000256" key="2">
    <source>
        <dbReference type="ARBA" id="ARBA00022676"/>
    </source>
</evidence>
<evidence type="ECO:0000256" key="1">
    <source>
        <dbReference type="ARBA" id="ARBA00004141"/>
    </source>
</evidence>
<keyword evidence="3" id="KW-0808">Transferase</keyword>
<feature type="transmembrane region" description="Helical" evidence="16">
    <location>
        <begin position="125"/>
        <end position="145"/>
    </location>
</feature>
<dbReference type="InterPro" id="IPR001182">
    <property type="entry name" value="FtsW/RodA"/>
</dbReference>
<evidence type="ECO:0000256" key="3">
    <source>
        <dbReference type="ARBA" id="ARBA00022679"/>
    </source>
</evidence>
<dbReference type="EC" id="2.4.99.28" evidence="14"/>
<dbReference type="GO" id="GO:0009252">
    <property type="term" value="P:peptidoglycan biosynthetic process"/>
    <property type="evidence" value="ECO:0007669"/>
    <property type="project" value="UniProtKB-KW"/>
</dbReference>
<dbReference type="GO" id="GO:0051301">
    <property type="term" value="P:cell division"/>
    <property type="evidence" value="ECO:0007669"/>
    <property type="project" value="UniProtKB-KW"/>
</dbReference>
<evidence type="ECO:0000256" key="10">
    <source>
        <dbReference type="ARBA" id="ARBA00033270"/>
    </source>
</evidence>
<keyword evidence="17" id="KW-0131">Cell cycle</keyword>
<evidence type="ECO:0000256" key="6">
    <source>
        <dbReference type="ARBA" id="ARBA00022984"/>
    </source>
</evidence>
<evidence type="ECO:0000256" key="14">
    <source>
        <dbReference type="ARBA" id="ARBA00044770"/>
    </source>
</evidence>
<keyword evidence="6" id="KW-0573">Peptidoglycan synthesis</keyword>
<dbReference type="PANTHER" id="PTHR30474:SF2">
    <property type="entry name" value="PEPTIDOGLYCAN GLYCOSYLTRANSFERASE FTSW-RELATED"/>
    <property type="match status" value="1"/>
</dbReference>
<dbReference type="GO" id="GO:0008955">
    <property type="term" value="F:peptidoglycan glycosyltransferase activity"/>
    <property type="evidence" value="ECO:0007669"/>
    <property type="project" value="UniProtKB-EC"/>
</dbReference>
<evidence type="ECO:0000256" key="11">
    <source>
        <dbReference type="ARBA" id="ARBA00038053"/>
    </source>
</evidence>
<dbReference type="GO" id="GO:0032153">
    <property type="term" value="C:cell division site"/>
    <property type="evidence" value="ECO:0007669"/>
    <property type="project" value="TreeGrafter"/>
</dbReference>
<feature type="transmembrane region" description="Helical" evidence="16">
    <location>
        <begin position="322"/>
        <end position="347"/>
    </location>
</feature>
<keyword evidence="4 16" id="KW-0812">Transmembrane</keyword>
<dbReference type="Pfam" id="PF01098">
    <property type="entry name" value="FTSW_RODA_SPOVE"/>
    <property type="match status" value="1"/>
</dbReference>
<keyword evidence="7 16" id="KW-1133">Transmembrane helix</keyword>
<comment type="subcellular location">
    <subcellularLocation>
        <location evidence="1">Membrane</location>
        <topology evidence="1">Multi-pass membrane protein</topology>
    </subcellularLocation>
</comment>
<feature type="transmembrane region" description="Helical" evidence="16">
    <location>
        <begin position="284"/>
        <end position="310"/>
    </location>
</feature>
<keyword evidence="5" id="KW-0133">Cell shape</keyword>
<dbReference type="EMBL" id="JQ844183">
    <property type="protein sequence ID" value="AGS52128.1"/>
    <property type="molecule type" value="Genomic_DNA"/>
</dbReference>
<evidence type="ECO:0000256" key="4">
    <source>
        <dbReference type="ARBA" id="ARBA00022692"/>
    </source>
</evidence>
<evidence type="ECO:0000256" key="12">
    <source>
        <dbReference type="ARBA" id="ARBA00041185"/>
    </source>
</evidence>
<organism evidence="17">
    <name type="scientific">uncultured bacterium contig00034</name>
    <dbReference type="NCBI Taxonomy" id="1181523"/>
    <lineage>
        <taxon>Bacteria</taxon>
        <taxon>environmental samples</taxon>
    </lineage>
</organism>
<feature type="transmembrane region" description="Helical" evidence="16">
    <location>
        <begin position="251"/>
        <end position="269"/>
    </location>
</feature>
<feature type="transmembrane region" description="Helical" evidence="16">
    <location>
        <begin position="359"/>
        <end position="380"/>
    </location>
</feature>
<protein>
    <recommendedName>
        <fullName evidence="12">Probable peptidoglycan glycosyltransferase FtsW</fullName>
        <ecNumber evidence="14">2.4.99.28</ecNumber>
    </recommendedName>
    <alternativeName>
        <fullName evidence="13">Cell division protein FtsW</fullName>
    </alternativeName>
    <alternativeName>
        <fullName evidence="10">Cell wall polymerase</fullName>
    </alternativeName>
    <alternativeName>
        <fullName evidence="9">Peptidoglycan polymerase</fullName>
    </alternativeName>
</protein>
<feature type="transmembrane region" description="Helical" evidence="16">
    <location>
        <begin position="196"/>
        <end position="216"/>
    </location>
</feature>
<dbReference type="PANTHER" id="PTHR30474">
    <property type="entry name" value="CELL CYCLE PROTEIN"/>
    <property type="match status" value="1"/>
</dbReference>
<feature type="transmembrane region" description="Helical" evidence="16">
    <location>
        <begin position="157"/>
        <end position="190"/>
    </location>
</feature>
<keyword evidence="2" id="KW-0328">Glycosyltransferase</keyword>
<dbReference type="GO" id="GO:0015648">
    <property type="term" value="F:lipid-linked peptidoglycan transporter activity"/>
    <property type="evidence" value="ECO:0007669"/>
    <property type="project" value="TreeGrafter"/>
</dbReference>
<dbReference type="AlphaFoldDB" id="A0A806KNJ2"/>
<evidence type="ECO:0000256" key="13">
    <source>
        <dbReference type="ARBA" id="ARBA00041418"/>
    </source>
</evidence>
<name>A0A806KNJ2_9BACT</name>
<evidence type="ECO:0000256" key="5">
    <source>
        <dbReference type="ARBA" id="ARBA00022960"/>
    </source>
</evidence>
<comment type="catalytic activity">
    <reaction evidence="15">
        <text>[GlcNAc-(1-&gt;4)-Mur2Ac(oyl-L-Ala-gamma-D-Glu-L-Lys-D-Ala-D-Ala)](n)-di-trans,octa-cis-undecaprenyl diphosphate + beta-D-GlcNAc-(1-&gt;4)-Mur2Ac(oyl-L-Ala-gamma-D-Glu-L-Lys-D-Ala-D-Ala)-di-trans,octa-cis-undecaprenyl diphosphate = [GlcNAc-(1-&gt;4)-Mur2Ac(oyl-L-Ala-gamma-D-Glu-L-Lys-D-Ala-D-Ala)](n+1)-di-trans,octa-cis-undecaprenyl diphosphate + di-trans,octa-cis-undecaprenyl diphosphate + H(+)</text>
        <dbReference type="Rhea" id="RHEA:23708"/>
        <dbReference type="Rhea" id="RHEA-COMP:9602"/>
        <dbReference type="Rhea" id="RHEA-COMP:9603"/>
        <dbReference type="ChEBI" id="CHEBI:15378"/>
        <dbReference type="ChEBI" id="CHEBI:58405"/>
        <dbReference type="ChEBI" id="CHEBI:60033"/>
        <dbReference type="ChEBI" id="CHEBI:78435"/>
        <dbReference type="EC" id="2.4.99.28"/>
    </reaction>
</comment>
<evidence type="ECO:0000256" key="15">
    <source>
        <dbReference type="ARBA" id="ARBA00049902"/>
    </source>
</evidence>
<feature type="transmembrane region" description="Helical" evidence="16">
    <location>
        <begin position="20"/>
        <end position="41"/>
    </location>
</feature>
<feature type="transmembrane region" description="Helical" evidence="16">
    <location>
        <begin position="86"/>
        <end position="105"/>
    </location>
</feature>
<evidence type="ECO:0000256" key="16">
    <source>
        <dbReference type="SAM" id="Phobius"/>
    </source>
</evidence>
<keyword evidence="8 16" id="KW-0472">Membrane</keyword>
<evidence type="ECO:0000313" key="17">
    <source>
        <dbReference type="EMBL" id="AGS52128.1"/>
    </source>
</evidence>
<reference evidence="17" key="1">
    <citation type="submission" date="2012-03" db="EMBL/GenBank/DDBJ databases">
        <title>Functional metagenomics reveals considerable lignocellulase gene clusters in the gut microbiome of a wood-feeding higher termite.</title>
        <authorList>
            <person name="Liu N."/>
        </authorList>
    </citation>
    <scope>NUCLEOTIDE SEQUENCE</scope>
</reference>
<evidence type="ECO:0000256" key="7">
    <source>
        <dbReference type="ARBA" id="ARBA00022989"/>
    </source>
</evidence>
<comment type="similarity">
    <text evidence="11">Belongs to the SEDS family. FtsW subfamily.</text>
</comment>
<dbReference type="GO" id="GO:0008360">
    <property type="term" value="P:regulation of cell shape"/>
    <property type="evidence" value="ECO:0007669"/>
    <property type="project" value="UniProtKB-KW"/>
</dbReference>
<evidence type="ECO:0000256" key="9">
    <source>
        <dbReference type="ARBA" id="ARBA00032370"/>
    </source>
</evidence>
<accession>A0A806KNJ2</accession>